<comment type="function">
    <text evidence="6">Ligates lysine onto the cytidine present at position 34 of the AUA codon-specific tRNA(Ile) that contains the anticodon CAU, in an ATP-dependent manner. Cytidine is converted to lysidine, thus changing the amino acid specificity of the tRNA from methionine to isoleucine.</text>
</comment>
<reference evidence="8 9" key="1">
    <citation type="submission" date="2019-03" db="EMBL/GenBank/DDBJ databases">
        <title>Genomic Encyclopedia of Type Strains, Phase IV (KMG-V): Genome sequencing to study the core and pangenomes of soil and plant-associated prokaryotes.</title>
        <authorList>
            <person name="Whitman W."/>
        </authorList>
    </citation>
    <scope>NUCLEOTIDE SEQUENCE [LARGE SCALE GENOMIC DNA]</scope>
    <source>
        <strain evidence="8 9">Gr42</strain>
    </source>
</reference>
<evidence type="ECO:0000256" key="5">
    <source>
        <dbReference type="ARBA" id="ARBA00048539"/>
    </source>
</evidence>
<dbReference type="InterPro" id="IPR011063">
    <property type="entry name" value="TilS/TtcA_N"/>
</dbReference>
<evidence type="ECO:0000256" key="6">
    <source>
        <dbReference type="HAMAP-Rule" id="MF_01161"/>
    </source>
</evidence>
<dbReference type="GO" id="GO:0032267">
    <property type="term" value="F:tRNA(Ile)-lysidine synthase activity"/>
    <property type="evidence" value="ECO:0007669"/>
    <property type="project" value="UniProtKB-EC"/>
</dbReference>
<dbReference type="Gene3D" id="3.40.50.620">
    <property type="entry name" value="HUPs"/>
    <property type="match status" value="1"/>
</dbReference>
<comment type="domain">
    <text evidence="6">The N-terminal region contains the highly conserved SGGXDS motif, predicted to be a P-loop motif involved in ATP binding.</text>
</comment>
<dbReference type="NCBIfam" id="TIGR02432">
    <property type="entry name" value="lysidine_TilS_N"/>
    <property type="match status" value="1"/>
</dbReference>
<dbReference type="EMBL" id="SMBJ01000009">
    <property type="protein sequence ID" value="TCU22455.1"/>
    <property type="molecule type" value="Genomic_DNA"/>
</dbReference>
<evidence type="ECO:0000256" key="1">
    <source>
        <dbReference type="ARBA" id="ARBA00022598"/>
    </source>
</evidence>
<dbReference type="GO" id="GO:0005524">
    <property type="term" value="F:ATP binding"/>
    <property type="evidence" value="ECO:0007669"/>
    <property type="project" value="UniProtKB-UniRule"/>
</dbReference>
<proteinExistence type="inferred from homology"/>
<name>A0A4V2VAV0_9HYPH</name>
<evidence type="ECO:0000313" key="9">
    <source>
        <dbReference type="Proteomes" id="UP000295547"/>
    </source>
</evidence>
<dbReference type="GO" id="GO:0005737">
    <property type="term" value="C:cytoplasm"/>
    <property type="evidence" value="ECO:0007669"/>
    <property type="project" value="UniProtKB-SubCell"/>
</dbReference>
<evidence type="ECO:0000313" key="8">
    <source>
        <dbReference type="EMBL" id="TCU22455.1"/>
    </source>
</evidence>
<comment type="subcellular location">
    <subcellularLocation>
        <location evidence="6">Cytoplasm</location>
    </subcellularLocation>
</comment>
<organism evidence="8 9">
    <name type="scientific">Rhizobium azibense</name>
    <dbReference type="NCBI Taxonomy" id="1136135"/>
    <lineage>
        <taxon>Bacteria</taxon>
        <taxon>Pseudomonadati</taxon>
        <taxon>Pseudomonadota</taxon>
        <taxon>Alphaproteobacteria</taxon>
        <taxon>Hyphomicrobiales</taxon>
        <taxon>Rhizobiaceae</taxon>
        <taxon>Rhizobium/Agrobacterium group</taxon>
        <taxon>Rhizobium</taxon>
    </lineage>
</organism>
<dbReference type="EC" id="6.3.4.19" evidence="6"/>
<feature type="domain" description="tRNA(Ile)-lysidine/2-thiocytidine synthase N-terminal" evidence="7">
    <location>
        <begin position="26"/>
        <end position="205"/>
    </location>
</feature>
<keyword evidence="1 6" id="KW-0436">Ligase</keyword>
<dbReference type="SUPFAM" id="SSF52402">
    <property type="entry name" value="Adenine nucleotide alpha hydrolases-like"/>
    <property type="match status" value="1"/>
</dbReference>
<feature type="binding site" evidence="6">
    <location>
        <begin position="31"/>
        <end position="36"/>
    </location>
    <ligand>
        <name>ATP</name>
        <dbReference type="ChEBI" id="CHEBI:30616"/>
    </ligand>
</feature>
<dbReference type="InterPro" id="IPR014729">
    <property type="entry name" value="Rossmann-like_a/b/a_fold"/>
</dbReference>
<accession>A0A4V2VAV0</accession>
<sequence>MSAQTVLSPETAARRFCRLLASPTRILIAISGGSDSTGLLLALLEALKAEPNSDISLCAATIDHDLRAESADEARHVAALCRSLGISHVIRVWRDPKPKTGVMVAAREARYELLADAAAELGANLIVTAHTLDDQRETQAMRGARSRSPSTGIADAVLFDRRVWVARPFLSCLRADIRAFLSARAMPWLDDPSNEDVKYERVRTRVALAGEGAPGREAYGADIRLELSRQAALWLGQHFTRPGEGLGRVAAKGLEAPLDVLGYALGRLAAVFGGQRFAPGRVQMDRILGFVTAGRPGRMTASRVVFDLRRDGLYLARESRGILPLVVAPGKRAIWDGRFVVENSSSSDVTVIARFASASIVSAPVSEIQQRRVGAVNDAFASDTLKAPGTLQPYGRHGTDEEAGGADLPKAAFKRALATQPCILVAACPNMCVISHPDVSLTRYFALFDRFLTRFDLIFAESLAAAFGMRPYPSPPFGLIDGKAI</sequence>
<comment type="caution">
    <text evidence="8">The sequence shown here is derived from an EMBL/GenBank/DDBJ whole genome shotgun (WGS) entry which is preliminary data.</text>
</comment>
<comment type="catalytic activity">
    <reaction evidence="5 6">
        <text>cytidine(34) in tRNA(Ile2) + L-lysine + ATP = lysidine(34) in tRNA(Ile2) + AMP + diphosphate + H(+)</text>
        <dbReference type="Rhea" id="RHEA:43744"/>
        <dbReference type="Rhea" id="RHEA-COMP:10625"/>
        <dbReference type="Rhea" id="RHEA-COMP:10670"/>
        <dbReference type="ChEBI" id="CHEBI:15378"/>
        <dbReference type="ChEBI" id="CHEBI:30616"/>
        <dbReference type="ChEBI" id="CHEBI:32551"/>
        <dbReference type="ChEBI" id="CHEBI:33019"/>
        <dbReference type="ChEBI" id="CHEBI:82748"/>
        <dbReference type="ChEBI" id="CHEBI:83665"/>
        <dbReference type="ChEBI" id="CHEBI:456215"/>
        <dbReference type="EC" id="6.3.4.19"/>
    </reaction>
</comment>
<evidence type="ECO:0000256" key="4">
    <source>
        <dbReference type="ARBA" id="ARBA00022840"/>
    </source>
</evidence>
<dbReference type="InterPro" id="IPR012094">
    <property type="entry name" value="tRNA_Ile_lys_synt"/>
</dbReference>
<dbReference type="PANTHER" id="PTHR43033">
    <property type="entry name" value="TRNA(ILE)-LYSIDINE SYNTHASE-RELATED"/>
    <property type="match status" value="1"/>
</dbReference>
<dbReference type="CDD" id="cd01992">
    <property type="entry name" value="TilS_N"/>
    <property type="match status" value="1"/>
</dbReference>
<protein>
    <recommendedName>
        <fullName evidence="6">tRNA(Ile)-lysidine synthase</fullName>
        <ecNumber evidence="6">6.3.4.19</ecNumber>
    </recommendedName>
    <alternativeName>
        <fullName evidence="6">tRNA(Ile)-2-lysyl-cytidine synthase</fullName>
    </alternativeName>
    <alternativeName>
        <fullName evidence="6">tRNA(Ile)-lysidine synthetase</fullName>
    </alternativeName>
</protein>
<keyword evidence="9" id="KW-1185">Reference proteome</keyword>
<dbReference type="AlphaFoldDB" id="A0A4V2VAV0"/>
<evidence type="ECO:0000259" key="7">
    <source>
        <dbReference type="Pfam" id="PF01171"/>
    </source>
</evidence>
<comment type="similarity">
    <text evidence="6">Belongs to the tRNA(Ile)-lysidine synthase family.</text>
</comment>
<dbReference type="HAMAP" id="MF_01161">
    <property type="entry name" value="tRNA_Ile_lys_synt"/>
    <property type="match status" value="1"/>
</dbReference>
<dbReference type="InterPro" id="IPR012795">
    <property type="entry name" value="tRNA_Ile_lys_synt_N"/>
</dbReference>
<dbReference type="PANTHER" id="PTHR43033:SF1">
    <property type="entry name" value="TRNA(ILE)-LYSIDINE SYNTHASE-RELATED"/>
    <property type="match status" value="1"/>
</dbReference>
<keyword evidence="3 6" id="KW-0547">Nucleotide-binding</keyword>
<keyword evidence="4 6" id="KW-0067">ATP-binding</keyword>
<keyword evidence="2 6" id="KW-0819">tRNA processing</keyword>
<dbReference type="Proteomes" id="UP000295547">
    <property type="component" value="Unassembled WGS sequence"/>
</dbReference>
<gene>
    <name evidence="6" type="primary">tilS</name>
    <name evidence="8" type="ORF">EV130_109250</name>
</gene>
<evidence type="ECO:0000256" key="2">
    <source>
        <dbReference type="ARBA" id="ARBA00022694"/>
    </source>
</evidence>
<evidence type="ECO:0000256" key="3">
    <source>
        <dbReference type="ARBA" id="ARBA00022741"/>
    </source>
</evidence>
<keyword evidence="6" id="KW-0963">Cytoplasm</keyword>
<dbReference type="Pfam" id="PF01171">
    <property type="entry name" value="ATP_bind_3"/>
    <property type="match status" value="1"/>
</dbReference>
<dbReference type="RefSeq" id="WP_245520084.1">
    <property type="nucleotide sequence ID" value="NZ_SMBJ01000009.1"/>
</dbReference>
<dbReference type="GO" id="GO:0006400">
    <property type="term" value="P:tRNA modification"/>
    <property type="evidence" value="ECO:0007669"/>
    <property type="project" value="UniProtKB-UniRule"/>
</dbReference>